<protein>
    <submittedName>
        <fullName evidence="1">Uncharacterized protein</fullName>
    </submittedName>
</protein>
<dbReference type="STRING" id="1236971.JCM9152_137"/>
<dbReference type="RefSeq" id="WP_035339768.1">
    <property type="nucleotide sequence ID" value="NZ_BAUU01000001.1"/>
</dbReference>
<dbReference type="PANTHER" id="PTHR35145:SF1">
    <property type="entry name" value="CYTOPLASMIC PROTEIN"/>
    <property type="match status" value="1"/>
</dbReference>
<dbReference type="InterPro" id="IPR058532">
    <property type="entry name" value="YjbR/MT2646/Rv2570-like"/>
</dbReference>
<dbReference type="InterPro" id="IPR038056">
    <property type="entry name" value="YjbR-like_sf"/>
</dbReference>
<gene>
    <name evidence="1" type="ORF">JCM9152_137</name>
</gene>
<name>W4QAV0_9BACI</name>
<dbReference type="Gene3D" id="3.90.1150.30">
    <property type="match status" value="1"/>
</dbReference>
<dbReference type="SUPFAM" id="SSF142906">
    <property type="entry name" value="YjbR-like"/>
    <property type="match status" value="1"/>
</dbReference>
<proteinExistence type="predicted"/>
<sequence>MQSYIEEICQKQVGAERDYKEEWSAIRYLVGEKIFAMIGTNGEGKQIVTLKCKPERAEQYRLEFESVIPGYYVNKTHWNSVLLEECDVPKDVMERMIEESYELVFSKLTKKKKEQLKA</sequence>
<dbReference type="AlphaFoldDB" id="W4QAV0"/>
<reference evidence="1" key="1">
    <citation type="journal article" date="2014" name="Genome Announc.">
        <title>Draft Genome Sequences of Three Alkaliphilic Bacillus Strains, Bacillus wakoensis JCM 9140T, Bacillus akibai JCM 9157T, and Bacillus hemicellulosilyticus JCM 9152T.</title>
        <authorList>
            <person name="Yuki M."/>
            <person name="Oshima K."/>
            <person name="Suda W."/>
            <person name="Oshida Y."/>
            <person name="Kitamura K."/>
            <person name="Iida T."/>
            <person name="Hattori M."/>
            <person name="Ohkuma M."/>
        </authorList>
    </citation>
    <scope>NUCLEOTIDE SEQUENCE [LARGE SCALE GENOMIC DNA]</scope>
    <source>
        <strain evidence="1">JCM 9152</strain>
    </source>
</reference>
<dbReference type="Pfam" id="PF04237">
    <property type="entry name" value="YjbR"/>
    <property type="match status" value="1"/>
</dbReference>
<evidence type="ECO:0000313" key="1">
    <source>
        <dbReference type="EMBL" id="GAE28803.1"/>
    </source>
</evidence>
<dbReference type="Proteomes" id="UP000018895">
    <property type="component" value="Unassembled WGS sequence"/>
</dbReference>
<comment type="caution">
    <text evidence="1">The sequence shown here is derived from an EMBL/GenBank/DDBJ whole genome shotgun (WGS) entry which is preliminary data.</text>
</comment>
<dbReference type="InterPro" id="IPR007351">
    <property type="entry name" value="YjbR"/>
</dbReference>
<accession>W4QAV0</accession>
<dbReference type="PANTHER" id="PTHR35145">
    <property type="entry name" value="CYTOPLASMIC PROTEIN-RELATED"/>
    <property type="match status" value="1"/>
</dbReference>
<dbReference type="OrthoDB" id="9789813at2"/>
<dbReference type="EMBL" id="BAUU01000001">
    <property type="protein sequence ID" value="GAE28803.1"/>
    <property type="molecule type" value="Genomic_DNA"/>
</dbReference>
<evidence type="ECO:0000313" key="2">
    <source>
        <dbReference type="Proteomes" id="UP000018895"/>
    </source>
</evidence>
<keyword evidence="2" id="KW-1185">Reference proteome</keyword>
<organism evidence="1 2">
    <name type="scientific">Halalkalibacter hemicellulosilyticusJCM 9152</name>
    <dbReference type="NCBI Taxonomy" id="1236971"/>
    <lineage>
        <taxon>Bacteria</taxon>
        <taxon>Bacillati</taxon>
        <taxon>Bacillota</taxon>
        <taxon>Bacilli</taxon>
        <taxon>Bacillales</taxon>
        <taxon>Bacillaceae</taxon>
        <taxon>Halalkalibacter</taxon>
    </lineage>
</organism>